<gene>
    <name evidence="4" type="ORF">FIBRA_09072</name>
</gene>
<feature type="region of interest" description="Disordered" evidence="1">
    <location>
        <begin position="154"/>
        <end position="190"/>
    </location>
</feature>
<dbReference type="HOGENOM" id="CLU_602749_0_0_1"/>
<dbReference type="STRING" id="599839.J4H5I0"/>
<dbReference type="RefSeq" id="XP_012176795.1">
    <property type="nucleotide sequence ID" value="XM_012321405.1"/>
</dbReference>
<feature type="chain" id="PRO_5003779186" description="Mid2 domain-containing protein" evidence="3">
    <location>
        <begin position="23"/>
        <end position="372"/>
    </location>
</feature>
<dbReference type="Gene3D" id="2.60.120.260">
    <property type="entry name" value="Galactose-binding domain-like"/>
    <property type="match status" value="1"/>
</dbReference>
<feature type="region of interest" description="Disordered" evidence="1">
    <location>
        <begin position="261"/>
        <end position="302"/>
    </location>
</feature>
<reference evidence="4 5" key="1">
    <citation type="journal article" date="2012" name="Appl. Environ. Microbiol.">
        <title>Short-read sequencing for genomic analysis of the brown rot fungus Fibroporia radiculosa.</title>
        <authorList>
            <person name="Tang J.D."/>
            <person name="Perkins A.D."/>
            <person name="Sonstegard T.S."/>
            <person name="Schroeder S.G."/>
            <person name="Burgess S.C."/>
            <person name="Diehl S.V."/>
        </authorList>
    </citation>
    <scope>NUCLEOTIDE SEQUENCE [LARGE SCALE GENOMIC DNA]</scope>
    <source>
        <strain evidence="4 5">TFFH 294</strain>
    </source>
</reference>
<organism evidence="4 5">
    <name type="scientific">Fibroporia radiculosa</name>
    <dbReference type="NCBI Taxonomy" id="599839"/>
    <lineage>
        <taxon>Eukaryota</taxon>
        <taxon>Fungi</taxon>
        <taxon>Dikarya</taxon>
        <taxon>Basidiomycota</taxon>
        <taxon>Agaricomycotina</taxon>
        <taxon>Agaricomycetes</taxon>
        <taxon>Polyporales</taxon>
        <taxon>Fibroporiaceae</taxon>
        <taxon>Fibroporia</taxon>
    </lineage>
</organism>
<evidence type="ECO:0008006" key="6">
    <source>
        <dbReference type="Google" id="ProtNLM"/>
    </source>
</evidence>
<sequence>MKVSSLLSLLAISALQLLSAVAQSNVTVLAKDPQIVYAGGWTNQENGQYFYANGPGSSFSFSFTGTAVYYHSVINPNGGVASIVLNNGSPTLVDESENAYEGEAPIPAVLWSKTDLDGEKNHVLNVSYVGSGVLGGAYVEFYYLQYTSSGSQTNETGSAGPISVSPSGAQDSPSMSGTSNGGAPTASLKSSASAASSSHFSNTRAIIIGTVAGVGGTLIVASAIMLFLCRKGCRWTAKINHTPSPYNMSTVETLRPLRRKTPAMSSLPPNVDQPSAPNSSRPDTPSELLTPANEDGLTPETLPYSSYNARVIKMMHILGSSRSTSPPNEHHITPGPSALPSHSQPRQVSLVGSDSLTYLSDPPPVYDGRRTA</sequence>
<feature type="compositionally biased region" description="Polar residues" evidence="1">
    <location>
        <begin position="263"/>
        <end position="283"/>
    </location>
</feature>
<evidence type="ECO:0000256" key="2">
    <source>
        <dbReference type="SAM" id="Phobius"/>
    </source>
</evidence>
<keyword evidence="2" id="KW-0812">Transmembrane</keyword>
<feature type="region of interest" description="Disordered" evidence="1">
    <location>
        <begin position="320"/>
        <end position="372"/>
    </location>
</feature>
<keyword evidence="3" id="KW-0732">Signal</keyword>
<evidence type="ECO:0000256" key="3">
    <source>
        <dbReference type="SAM" id="SignalP"/>
    </source>
</evidence>
<feature type="compositionally biased region" description="Polar residues" evidence="1">
    <location>
        <begin position="164"/>
        <end position="182"/>
    </location>
</feature>
<evidence type="ECO:0000256" key="1">
    <source>
        <dbReference type="SAM" id="MobiDB-lite"/>
    </source>
</evidence>
<dbReference type="InParanoid" id="J4H5I0"/>
<dbReference type="AlphaFoldDB" id="J4H5I0"/>
<dbReference type="Proteomes" id="UP000006352">
    <property type="component" value="Unassembled WGS sequence"/>
</dbReference>
<proteinExistence type="predicted"/>
<accession>J4H5I0</accession>
<feature type="signal peptide" evidence="3">
    <location>
        <begin position="1"/>
        <end position="22"/>
    </location>
</feature>
<feature type="compositionally biased region" description="Polar residues" evidence="1">
    <location>
        <begin position="340"/>
        <end position="358"/>
    </location>
</feature>
<keyword evidence="5" id="KW-1185">Reference proteome</keyword>
<dbReference type="GeneID" id="24101674"/>
<evidence type="ECO:0000313" key="4">
    <source>
        <dbReference type="EMBL" id="CCM06774.1"/>
    </source>
</evidence>
<name>J4H5I0_9APHY</name>
<keyword evidence="2" id="KW-1133">Transmembrane helix</keyword>
<evidence type="ECO:0000313" key="5">
    <source>
        <dbReference type="Proteomes" id="UP000006352"/>
    </source>
</evidence>
<dbReference type="OrthoDB" id="3234968at2759"/>
<dbReference type="EMBL" id="HE797495">
    <property type="protein sequence ID" value="CCM06774.1"/>
    <property type="molecule type" value="Genomic_DNA"/>
</dbReference>
<protein>
    <recommendedName>
        <fullName evidence="6">Mid2 domain-containing protein</fullName>
    </recommendedName>
</protein>
<feature type="transmembrane region" description="Helical" evidence="2">
    <location>
        <begin position="205"/>
        <end position="228"/>
    </location>
</feature>
<keyword evidence="2" id="KW-0472">Membrane</keyword>